<dbReference type="STRING" id="50990.A0A4Y7QEA9"/>
<accession>A0A4Y7QEA9</accession>
<reference evidence="2 3" key="1">
    <citation type="submission" date="2018-06" db="EMBL/GenBank/DDBJ databases">
        <title>A transcriptomic atlas of mushroom development highlights an independent origin of complex multicellularity.</title>
        <authorList>
            <consortium name="DOE Joint Genome Institute"/>
            <person name="Krizsan K."/>
            <person name="Almasi E."/>
            <person name="Merenyi Z."/>
            <person name="Sahu N."/>
            <person name="Viragh M."/>
            <person name="Koszo T."/>
            <person name="Mondo S."/>
            <person name="Kiss B."/>
            <person name="Balint B."/>
            <person name="Kues U."/>
            <person name="Barry K."/>
            <person name="Hegedus J.C."/>
            <person name="Henrissat B."/>
            <person name="Johnson J."/>
            <person name="Lipzen A."/>
            <person name="Ohm R."/>
            <person name="Nagy I."/>
            <person name="Pangilinan J."/>
            <person name="Yan J."/>
            <person name="Xiong Y."/>
            <person name="Grigoriev I.V."/>
            <person name="Hibbett D.S."/>
            <person name="Nagy L.G."/>
        </authorList>
    </citation>
    <scope>NUCLEOTIDE SEQUENCE [LARGE SCALE GENOMIC DNA]</scope>
    <source>
        <strain evidence="2 3">SZMC22713</strain>
    </source>
</reference>
<name>A0A4Y7QEA9_9AGAM</name>
<organism evidence="2 3">
    <name type="scientific">Rickenella mellea</name>
    <dbReference type="NCBI Taxonomy" id="50990"/>
    <lineage>
        <taxon>Eukaryota</taxon>
        <taxon>Fungi</taxon>
        <taxon>Dikarya</taxon>
        <taxon>Basidiomycota</taxon>
        <taxon>Agaricomycotina</taxon>
        <taxon>Agaricomycetes</taxon>
        <taxon>Hymenochaetales</taxon>
        <taxon>Rickenellaceae</taxon>
        <taxon>Rickenella</taxon>
    </lineage>
</organism>
<dbReference type="VEuPathDB" id="FungiDB:BD410DRAFT_813632"/>
<feature type="compositionally biased region" description="Basic and acidic residues" evidence="1">
    <location>
        <begin position="172"/>
        <end position="187"/>
    </location>
</feature>
<dbReference type="OrthoDB" id="3239894at2759"/>
<dbReference type="Proteomes" id="UP000294933">
    <property type="component" value="Unassembled WGS sequence"/>
</dbReference>
<dbReference type="EMBL" id="ML170164">
    <property type="protein sequence ID" value="TDL25412.1"/>
    <property type="molecule type" value="Genomic_DNA"/>
</dbReference>
<dbReference type="AlphaFoldDB" id="A0A4Y7QEA9"/>
<evidence type="ECO:0000313" key="3">
    <source>
        <dbReference type="Proteomes" id="UP000294933"/>
    </source>
</evidence>
<dbReference type="PANTHER" id="PTHR46579">
    <property type="entry name" value="F5/8 TYPE C DOMAIN-CONTAINING PROTEIN-RELATED"/>
    <property type="match status" value="1"/>
</dbReference>
<feature type="region of interest" description="Disordered" evidence="1">
    <location>
        <begin position="172"/>
        <end position="199"/>
    </location>
</feature>
<gene>
    <name evidence="2" type="ORF">BD410DRAFT_813632</name>
</gene>
<proteinExistence type="predicted"/>
<sequence>MCGFGDHKSEEGFCNRCQIIHDQLRKKLFKEHHARYYELSRLPYFDPVRMTIIDPMHNILLGIVKSQWLDSWIHGGALRERTETLKVPRELDRIHDYLKTFEMPAWVARLPREVGYPAGGSLTADEWKGLALVYCPVVIPLIWGEFLSEREETYAKQIAAWDKKDAARLRRLAKGKEKASKKDEEPAPKPTPPRMLRDDSDNFLKLATALKIIMARSVNMHPDDVKPNHHWCTHIFDQIFDYGPVYSFWSFLFERLNKVLKSYQTNNHENGEVEVTFFRAFMRDIRLRDLVRCSDILR</sequence>
<protein>
    <submittedName>
        <fullName evidence="2">Uncharacterized protein</fullName>
    </submittedName>
</protein>
<dbReference type="PANTHER" id="PTHR46579:SF2">
    <property type="entry name" value="C2H2-TYPE DOMAIN-CONTAINING PROTEIN"/>
    <property type="match status" value="1"/>
</dbReference>
<evidence type="ECO:0000256" key="1">
    <source>
        <dbReference type="SAM" id="MobiDB-lite"/>
    </source>
</evidence>
<keyword evidence="3" id="KW-1185">Reference proteome</keyword>
<evidence type="ECO:0000313" key="2">
    <source>
        <dbReference type="EMBL" id="TDL25412.1"/>
    </source>
</evidence>